<keyword evidence="1" id="KW-0540">Nuclease</keyword>
<reference evidence="3" key="1">
    <citation type="journal article" date="2020" name="bioRxiv">
        <title>Hybrid origin of Populus tomentosa Carr. identified through genome sequencing and phylogenomic analysis.</title>
        <authorList>
            <person name="An X."/>
            <person name="Gao K."/>
            <person name="Chen Z."/>
            <person name="Li J."/>
            <person name="Yang X."/>
            <person name="Yang X."/>
            <person name="Zhou J."/>
            <person name="Guo T."/>
            <person name="Zhao T."/>
            <person name="Huang S."/>
            <person name="Miao D."/>
            <person name="Khan W.U."/>
            <person name="Rao P."/>
            <person name="Ye M."/>
            <person name="Lei B."/>
            <person name="Liao W."/>
            <person name="Wang J."/>
            <person name="Ji L."/>
            <person name="Li Y."/>
            <person name="Guo B."/>
            <person name="Mustafa N.S."/>
            <person name="Li S."/>
            <person name="Yun Q."/>
            <person name="Keller S.R."/>
            <person name="Mao J."/>
            <person name="Zhang R."/>
            <person name="Strauss S.H."/>
        </authorList>
    </citation>
    <scope>NUCLEOTIDE SEQUENCE</scope>
    <source>
        <strain evidence="3">GM15</strain>
        <tissue evidence="3">Leaf</tissue>
    </source>
</reference>
<comment type="caution">
    <text evidence="3">The sequence shown here is derived from an EMBL/GenBank/DDBJ whole genome shotgun (WGS) entry which is preliminary data.</text>
</comment>
<gene>
    <name evidence="3" type="ORF">POTOM_060022</name>
</gene>
<evidence type="ECO:0000313" key="4">
    <source>
        <dbReference type="Proteomes" id="UP000886885"/>
    </source>
</evidence>
<dbReference type="OrthoDB" id="810333at2759"/>
<evidence type="ECO:0000256" key="2">
    <source>
        <dbReference type="ARBA" id="ARBA00022801"/>
    </source>
</evidence>
<dbReference type="InterPro" id="IPR012337">
    <property type="entry name" value="RNaseH-like_sf"/>
</dbReference>
<evidence type="ECO:0000256" key="1">
    <source>
        <dbReference type="ARBA" id="ARBA00022722"/>
    </source>
</evidence>
<evidence type="ECO:0008006" key="5">
    <source>
        <dbReference type="Google" id="ProtNLM"/>
    </source>
</evidence>
<sequence length="336" mass="39281">MILRGVEIFDVQCDNMRCAATVTSNAARLMDLIGNLCRLVTNPDSGTRLRVSMDMIRDKPVDDDAKVDPPVTLQFCYEHFCIIYHVNPPDNFPTSSLENFLNHDCIDFFGFEMKPKVEYLRRAYNLVVKNWFDIPSEARLSNPARFGDKVDLSLHEMVSMEFSREYSKATDLLQSKWRSIFLGGNHIENYLAYELQCDNMHCYTTVTRNATYLTNWIAELLSAFVPHGGRRLRVSMDMIWDQFVNDANLYPPVTLQFCYEHTCIIYQVSPPDNFPRSSLEHFLNHDHVDFFGFEMLYKVQYLRQAYNLVVRNCLIFHVRPVLQIQQDPDVNVLLWL</sequence>
<dbReference type="GO" id="GO:0005737">
    <property type="term" value="C:cytoplasm"/>
    <property type="evidence" value="ECO:0007669"/>
    <property type="project" value="TreeGrafter"/>
</dbReference>
<dbReference type="Proteomes" id="UP000886885">
    <property type="component" value="Unassembled WGS sequence"/>
</dbReference>
<accession>A0A8X7XTX8</accession>
<organism evidence="3 4">
    <name type="scientific">Populus tomentosa</name>
    <name type="common">Chinese white poplar</name>
    <dbReference type="NCBI Taxonomy" id="118781"/>
    <lineage>
        <taxon>Eukaryota</taxon>
        <taxon>Viridiplantae</taxon>
        <taxon>Streptophyta</taxon>
        <taxon>Embryophyta</taxon>
        <taxon>Tracheophyta</taxon>
        <taxon>Spermatophyta</taxon>
        <taxon>Magnoliopsida</taxon>
        <taxon>eudicotyledons</taxon>
        <taxon>Gunneridae</taxon>
        <taxon>Pentapetalae</taxon>
        <taxon>rosids</taxon>
        <taxon>fabids</taxon>
        <taxon>Malpighiales</taxon>
        <taxon>Salicaceae</taxon>
        <taxon>Saliceae</taxon>
        <taxon>Populus</taxon>
    </lineage>
</organism>
<evidence type="ECO:0000313" key="3">
    <source>
        <dbReference type="EMBL" id="KAG6737022.1"/>
    </source>
</evidence>
<dbReference type="GO" id="GO:0005634">
    <property type="term" value="C:nucleus"/>
    <property type="evidence" value="ECO:0007669"/>
    <property type="project" value="TreeGrafter"/>
</dbReference>
<name>A0A8X7XTX8_POPTO</name>
<dbReference type="PANTHER" id="PTHR13620:SF105">
    <property type="entry name" value="OS01G0737700 PROTEIN"/>
    <property type="match status" value="1"/>
</dbReference>
<dbReference type="GO" id="GO:0003676">
    <property type="term" value="F:nucleic acid binding"/>
    <property type="evidence" value="ECO:0007669"/>
    <property type="project" value="InterPro"/>
</dbReference>
<dbReference type="GO" id="GO:0008408">
    <property type="term" value="F:3'-5' exonuclease activity"/>
    <property type="evidence" value="ECO:0007669"/>
    <property type="project" value="TreeGrafter"/>
</dbReference>
<dbReference type="AlphaFoldDB" id="A0A8X7XTX8"/>
<dbReference type="InterPro" id="IPR051132">
    <property type="entry name" value="3-5_Exonuclease_domain"/>
</dbReference>
<dbReference type="InterPro" id="IPR036397">
    <property type="entry name" value="RNaseH_sf"/>
</dbReference>
<keyword evidence="2" id="KW-0378">Hydrolase</keyword>
<dbReference type="Gene3D" id="3.30.420.10">
    <property type="entry name" value="Ribonuclease H-like superfamily/Ribonuclease H"/>
    <property type="match status" value="2"/>
</dbReference>
<dbReference type="EMBL" id="JAAWWB010000281">
    <property type="protein sequence ID" value="KAG6737022.1"/>
    <property type="molecule type" value="Genomic_DNA"/>
</dbReference>
<keyword evidence="4" id="KW-1185">Reference proteome</keyword>
<dbReference type="SUPFAM" id="SSF53098">
    <property type="entry name" value="Ribonuclease H-like"/>
    <property type="match status" value="1"/>
</dbReference>
<proteinExistence type="predicted"/>
<protein>
    <recommendedName>
        <fullName evidence="5">3'-5' exonuclease domain-containing protein</fullName>
    </recommendedName>
</protein>
<dbReference type="PANTHER" id="PTHR13620">
    <property type="entry name" value="3-5 EXONUCLEASE"/>
    <property type="match status" value="1"/>
</dbReference>